<keyword evidence="5" id="KW-0472">Membrane</keyword>
<comment type="subcellular location">
    <subcellularLocation>
        <location evidence="1">Cell outer membrane</location>
        <topology evidence="1">Single-pass membrane protein</topology>
    </subcellularLocation>
    <subcellularLocation>
        <location evidence="2">Periplasm</location>
    </subcellularLocation>
</comment>
<protein>
    <submittedName>
        <fullName evidence="6">Prepilin-type N-terminal cleavage/methylation domain-containing protein</fullName>
    </submittedName>
</protein>
<evidence type="ECO:0000256" key="5">
    <source>
        <dbReference type="SAM" id="Phobius"/>
    </source>
</evidence>
<evidence type="ECO:0000256" key="1">
    <source>
        <dbReference type="ARBA" id="ARBA00004203"/>
    </source>
</evidence>
<dbReference type="InterPro" id="IPR012902">
    <property type="entry name" value="N_methyl_site"/>
</dbReference>
<organism evidence="6 7">
    <name type="scientific">Deinococcus radiopugnans ATCC 19172</name>
    <dbReference type="NCBI Taxonomy" id="585398"/>
    <lineage>
        <taxon>Bacteria</taxon>
        <taxon>Thermotogati</taxon>
        <taxon>Deinococcota</taxon>
        <taxon>Deinococci</taxon>
        <taxon>Deinococcales</taxon>
        <taxon>Deinococcaceae</taxon>
        <taxon>Deinococcus</taxon>
    </lineage>
</organism>
<dbReference type="EMBL" id="JACHEW010000006">
    <property type="protein sequence ID" value="MBB6016427.1"/>
    <property type="molecule type" value="Genomic_DNA"/>
</dbReference>
<evidence type="ECO:0000313" key="6">
    <source>
        <dbReference type="EMBL" id="MBB6016427.1"/>
    </source>
</evidence>
<dbReference type="InterPro" id="IPR045584">
    <property type="entry name" value="Pilin-like"/>
</dbReference>
<name>A0ABR6NQW7_9DEIO</name>
<keyword evidence="5" id="KW-0812">Transmembrane</keyword>
<accession>A0ABR6NQW7</accession>
<sequence length="149" mass="15692">MKQMNDKFDRFEQGFTLIEVLVAIALFGILLAVLIPSITALLGINRQGEVQLTSATQAQQVIESVKGAWRDAAVYSSNCAPSLILPTGVTAKSQPLDSRAGSPGTLTDISRAVPCPAAAAPVPPMRRIQITAGTGPQATTLVLDVLRPQ</sequence>
<dbReference type="NCBIfam" id="TIGR02532">
    <property type="entry name" value="IV_pilin_GFxxxE"/>
    <property type="match status" value="1"/>
</dbReference>
<evidence type="ECO:0000256" key="2">
    <source>
        <dbReference type="ARBA" id="ARBA00004418"/>
    </source>
</evidence>
<dbReference type="Proteomes" id="UP000629870">
    <property type="component" value="Unassembled WGS sequence"/>
</dbReference>
<gene>
    <name evidence="6" type="ORF">HNQ04_001670</name>
</gene>
<evidence type="ECO:0000256" key="4">
    <source>
        <dbReference type="ARBA" id="ARBA00023237"/>
    </source>
</evidence>
<keyword evidence="5" id="KW-1133">Transmembrane helix</keyword>
<dbReference type="Gene3D" id="3.30.700.10">
    <property type="entry name" value="Glycoprotein, Type 4 Pilin"/>
    <property type="match status" value="1"/>
</dbReference>
<keyword evidence="7" id="KW-1185">Reference proteome</keyword>
<keyword evidence="3" id="KW-0574">Periplasm</keyword>
<evidence type="ECO:0000313" key="7">
    <source>
        <dbReference type="Proteomes" id="UP000629870"/>
    </source>
</evidence>
<dbReference type="Pfam" id="PF07963">
    <property type="entry name" value="N_methyl"/>
    <property type="match status" value="1"/>
</dbReference>
<feature type="transmembrane region" description="Helical" evidence="5">
    <location>
        <begin position="20"/>
        <end position="44"/>
    </location>
</feature>
<keyword evidence="4" id="KW-0998">Cell outer membrane</keyword>
<reference evidence="6 7" key="1">
    <citation type="submission" date="2020-08" db="EMBL/GenBank/DDBJ databases">
        <title>Genomic Encyclopedia of Type Strains, Phase IV (KMG-IV): sequencing the most valuable type-strain genomes for metagenomic binning, comparative biology and taxonomic classification.</title>
        <authorList>
            <person name="Goeker M."/>
        </authorList>
    </citation>
    <scope>NUCLEOTIDE SEQUENCE [LARGE SCALE GENOMIC DNA]</scope>
    <source>
        <strain evidence="6 7">DSM 12027</strain>
    </source>
</reference>
<proteinExistence type="predicted"/>
<dbReference type="RefSeq" id="WP_249039055.1">
    <property type="nucleotide sequence ID" value="NZ_JACHEW010000006.1"/>
</dbReference>
<evidence type="ECO:0000256" key="3">
    <source>
        <dbReference type="ARBA" id="ARBA00022764"/>
    </source>
</evidence>
<dbReference type="SUPFAM" id="SSF54523">
    <property type="entry name" value="Pili subunits"/>
    <property type="match status" value="1"/>
</dbReference>
<dbReference type="PROSITE" id="PS00409">
    <property type="entry name" value="PROKAR_NTER_METHYL"/>
    <property type="match status" value="1"/>
</dbReference>
<comment type="caution">
    <text evidence="6">The sequence shown here is derived from an EMBL/GenBank/DDBJ whole genome shotgun (WGS) entry which is preliminary data.</text>
</comment>